<gene>
    <name evidence="7" type="ORF">FIV34_10280</name>
</gene>
<proteinExistence type="predicted"/>
<evidence type="ECO:0000256" key="3">
    <source>
        <dbReference type="ARBA" id="ARBA00022643"/>
    </source>
</evidence>
<evidence type="ECO:0000256" key="5">
    <source>
        <dbReference type="ARBA" id="ARBA00023002"/>
    </source>
</evidence>
<dbReference type="AlphaFoldDB" id="A0A4Y5Z2G9"/>
<dbReference type="Proteomes" id="UP000316093">
    <property type="component" value="Chromosome"/>
</dbReference>
<accession>A0A4Y5Z2G9</accession>
<evidence type="ECO:0000256" key="4">
    <source>
        <dbReference type="ARBA" id="ARBA00022857"/>
    </source>
</evidence>
<keyword evidence="2" id="KW-0285">Flavoprotein</keyword>
<dbReference type="Gene3D" id="3.20.20.70">
    <property type="entry name" value="Aldolase class I"/>
    <property type="match status" value="1"/>
</dbReference>
<dbReference type="Pfam" id="PF00724">
    <property type="entry name" value="Oxidored_FMN"/>
    <property type="match status" value="1"/>
</dbReference>
<protein>
    <submittedName>
        <fullName evidence="7">NADH:flavin oxidoreductase/NADH oxidase</fullName>
    </submittedName>
</protein>
<keyword evidence="8" id="KW-1185">Reference proteome</keyword>
<dbReference type="CDD" id="cd02932">
    <property type="entry name" value="OYE_YqiM_FMN"/>
    <property type="match status" value="1"/>
</dbReference>
<evidence type="ECO:0000256" key="1">
    <source>
        <dbReference type="ARBA" id="ARBA00001917"/>
    </source>
</evidence>
<keyword evidence="5" id="KW-0560">Oxidoreductase</keyword>
<name>A0A4Y5Z2G9_9GAMM</name>
<dbReference type="PANTHER" id="PTHR43303:SF4">
    <property type="entry name" value="NADPH DEHYDROGENASE C23G7.10C-RELATED"/>
    <property type="match status" value="1"/>
</dbReference>
<evidence type="ECO:0000313" key="8">
    <source>
        <dbReference type="Proteomes" id="UP000316093"/>
    </source>
</evidence>
<dbReference type="PANTHER" id="PTHR43303">
    <property type="entry name" value="NADPH DEHYDROGENASE C23G7.10C-RELATED"/>
    <property type="match status" value="1"/>
</dbReference>
<dbReference type="KEGG" id="lpy:FIV34_10280"/>
<reference evidence="7 8" key="1">
    <citation type="submission" date="2019-06" db="EMBL/GenBank/DDBJ databases">
        <title>A complete genome sequence for Luteibacter pinisoli MAH-14.</title>
        <authorList>
            <person name="Baltrus D.A."/>
        </authorList>
    </citation>
    <scope>NUCLEOTIDE SEQUENCE [LARGE SCALE GENOMIC DNA]</scope>
    <source>
        <strain evidence="7 8">MAH-14</strain>
    </source>
</reference>
<dbReference type="InterPro" id="IPR013785">
    <property type="entry name" value="Aldolase_TIM"/>
</dbReference>
<organism evidence="7 8">
    <name type="scientific">Luteibacter pinisoli</name>
    <dbReference type="NCBI Taxonomy" id="2589080"/>
    <lineage>
        <taxon>Bacteria</taxon>
        <taxon>Pseudomonadati</taxon>
        <taxon>Pseudomonadota</taxon>
        <taxon>Gammaproteobacteria</taxon>
        <taxon>Lysobacterales</taxon>
        <taxon>Rhodanobacteraceae</taxon>
        <taxon>Luteibacter</taxon>
    </lineage>
</organism>
<evidence type="ECO:0000259" key="6">
    <source>
        <dbReference type="Pfam" id="PF00724"/>
    </source>
</evidence>
<dbReference type="InterPro" id="IPR001155">
    <property type="entry name" value="OxRdtase_FMN_N"/>
</dbReference>
<sequence length="386" mass="41666">MASSVLFSPVTVRGHELANRIIVAPMCQYSAIDGQMNDWHVIHLGQLALSGAALLTIEATGVLPEGRITWGDVGLYDDATEEAMRRTLEGVRGWSDIPVVIQLNHAGRKASTETPWAGGAQLAPGTPHGWQTVAPSAVPFQEGQVPPLALDEAGLQRIKDAFVASALRAVRIGIDGVQLHSAHGYLLHQFLSPLSNQRTDVYGGSLENRMRFPLEVFDAVRAALPADKLLTVRVSATDWVEGGWDLEQTIVYAKALEARGCDAIHVSTGGLHPAQKIAVGPGYQVPFARGVKQAVTMPVVAVGLITEPEHAEAIVAHGDADMVALARTILYDPRWPWHAAAQLGGQVRAPKQYLRSQPSRHRHLFHTDAAISPDAHWTKGPDGRYT</sequence>
<dbReference type="GO" id="GO:0003959">
    <property type="term" value="F:NADPH dehydrogenase activity"/>
    <property type="evidence" value="ECO:0007669"/>
    <property type="project" value="InterPro"/>
</dbReference>
<evidence type="ECO:0000313" key="7">
    <source>
        <dbReference type="EMBL" id="QDE39560.1"/>
    </source>
</evidence>
<dbReference type="GO" id="GO:0050661">
    <property type="term" value="F:NADP binding"/>
    <property type="evidence" value="ECO:0007669"/>
    <property type="project" value="InterPro"/>
</dbReference>
<keyword evidence="3" id="KW-0288">FMN</keyword>
<dbReference type="OrthoDB" id="8523426at2"/>
<feature type="domain" description="NADH:flavin oxidoreductase/NADH oxidase N-terminal" evidence="6">
    <location>
        <begin position="6"/>
        <end position="343"/>
    </location>
</feature>
<dbReference type="SUPFAM" id="SSF51395">
    <property type="entry name" value="FMN-linked oxidoreductases"/>
    <property type="match status" value="1"/>
</dbReference>
<keyword evidence="4" id="KW-0521">NADP</keyword>
<comment type="cofactor">
    <cofactor evidence="1">
        <name>FMN</name>
        <dbReference type="ChEBI" id="CHEBI:58210"/>
    </cofactor>
</comment>
<dbReference type="InterPro" id="IPR044152">
    <property type="entry name" value="YqjM-like"/>
</dbReference>
<evidence type="ECO:0000256" key="2">
    <source>
        <dbReference type="ARBA" id="ARBA00022630"/>
    </source>
</evidence>
<dbReference type="EMBL" id="CP041046">
    <property type="protein sequence ID" value="QDE39560.1"/>
    <property type="molecule type" value="Genomic_DNA"/>
</dbReference>
<dbReference type="GO" id="GO:0010181">
    <property type="term" value="F:FMN binding"/>
    <property type="evidence" value="ECO:0007669"/>
    <property type="project" value="InterPro"/>
</dbReference>